<reference evidence="8" key="1">
    <citation type="submission" date="2017-11" db="EMBL/GenBank/DDBJ databases">
        <title>Three new genomes from thermophilic consortium.</title>
        <authorList>
            <person name="Quaggio R."/>
            <person name="Amgarten D."/>
            <person name="Setubal J.C."/>
        </authorList>
    </citation>
    <scope>NUCLEOTIDE SEQUENCE</scope>
    <source>
        <strain evidence="8">ZCTH01-B2</strain>
    </source>
</reference>
<comment type="subcellular location">
    <subcellularLocation>
        <location evidence="6">Cytoplasm</location>
    </subcellularLocation>
</comment>
<evidence type="ECO:0000256" key="6">
    <source>
        <dbReference type="HAMAP-Rule" id="MF_00031"/>
    </source>
</evidence>
<comment type="similarity">
    <text evidence="6">Belongs to the RuvA family.</text>
</comment>
<dbReference type="GO" id="GO:0006310">
    <property type="term" value="P:DNA recombination"/>
    <property type="evidence" value="ECO:0007669"/>
    <property type="project" value="UniProtKB-UniRule"/>
</dbReference>
<dbReference type="Pfam" id="PF07499">
    <property type="entry name" value="RuvA_C"/>
    <property type="match status" value="1"/>
</dbReference>
<dbReference type="EMBL" id="PIUK01000230">
    <property type="protein sequence ID" value="MBY6277719.1"/>
    <property type="molecule type" value="Genomic_DNA"/>
</dbReference>
<dbReference type="GO" id="GO:0006281">
    <property type="term" value="P:DNA repair"/>
    <property type="evidence" value="ECO:0007669"/>
    <property type="project" value="UniProtKB-UniRule"/>
</dbReference>
<dbReference type="AlphaFoldDB" id="A0A953IE76"/>
<dbReference type="SUPFAM" id="SSF46929">
    <property type="entry name" value="DNA helicase RuvA subunit, C-terminal domain"/>
    <property type="match status" value="1"/>
</dbReference>
<dbReference type="GO" id="GO:0009378">
    <property type="term" value="F:four-way junction helicase activity"/>
    <property type="evidence" value="ECO:0007669"/>
    <property type="project" value="InterPro"/>
</dbReference>
<comment type="domain">
    <text evidence="6">Has three domains with a flexible linker between the domains II and III and assumes an 'L' shape. Domain III is highly mobile and contacts RuvB.</text>
</comment>
<evidence type="ECO:0000259" key="7">
    <source>
        <dbReference type="SMART" id="SM00278"/>
    </source>
</evidence>
<comment type="subunit">
    <text evidence="6">Homotetramer. Forms an RuvA(8)-RuvB(12)-Holliday junction (HJ) complex. HJ DNA is sandwiched between 2 RuvA tetramers; dsDNA enters through RuvA and exits via RuvB. An RuvB hexamer assembles on each DNA strand where it exits the tetramer. Each RuvB hexamer is contacted by two RuvA subunits (via domain III) on 2 adjacent RuvB subunits; this complex drives branch migration. In the full resolvosome a probable DNA-RuvA(4)-RuvB(12)-RuvC(2) complex forms which resolves the HJ.</text>
</comment>
<keyword evidence="3 6" id="KW-0238">DNA-binding</keyword>
<sequence>MIAHLRGELVTAGADWVVIDVAGVGYRCLVPASTRSRLPGQGAAVQLYTYLQVREDALTLYGFLTQAEYDLFELLLRVDGVGPKVALAVLSTTDPAAFRRAVALEDLDAICRVPGIGRKTAQRLVLELKDKIGAVPAGGGGGSDGLPVAVAPAGDAWAEVSEALIALGYSRGEAAAALARVRAEAGEAPSVETLVRLALKQLYRG</sequence>
<name>A0A953IE76_SYMTR</name>
<dbReference type="NCBIfam" id="TIGR00084">
    <property type="entry name" value="ruvA"/>
    <property type="match status" value="1"/>
</dbReference>
<dbReference type="InterPro" id="IPR012340">
    <property type="entry name" value="NA-bd_OB-fold"/>
</dbReference>
<feature type="domain" description="Helix-hairpin-helix DNA-binding motif class 1" evidence="7">
    <location>
        <begin position="73"/>
        <end position="92"/>
    </location>
</feature>
<dbReference type="Pfam" id="PF14520">
    <property type="entry name" value="HHH_5"/>
    <property type="match status" value="1"/>
</dbReference>
<evidence type="ECO:0000313" key="9">
    <source>
        <dbReference type="Proteomes" id="UP000732377"/>
    </source>
</evidence>
<protein>
    <recommendedName>
        <fullName evidence="6">Holliday junction branch migration complex subunit RuvA</fullName>
    </recommendedName>
</protein>
<dbReference type="Pfam" id="PF01330">
    <property type="entry name" value="RuvA_N"/>
    <property type="match status" value="1"/>
</dbReference>
<dbReference type="InterPro" id="IPR013849">
    <property type="entry name" value="DNA_helicase_Holl-junc_RuvA_I"/>
</dbReference>
<dbReference type="GO" id="GO:0009379">
    <property type="term" value="C:Holliday junction helicase complex"/>
    <property type="evidence" value="ECO:0007669"/>
    <property type="project" value="InterPro"/>
</dbReference>
<dbReference type="SMART" id="SM00278">
    <property type="entry name" value="HhH1"/>
    <property type="match status" value="2"/>
</dbReference>
<dbReference type="GO" id="GO:0048476">
    <property type="term" value="C:Holliday junction resolvase complex"/>
    <property type="evidence" value="ECO:0007669"/>
    <property type="project" value="UniProtKB-UniRule"/>
</dbReference>
<organism evidence="8 9">
    <name type="scientific">Symbiobacterium thermophilum</name>
    <dbReference type="NCBI Taxonomy" id="2734"/>
    <lineage>
        <taxon>Bacteria</taxon>
        <taxon>Bacillati</taxon>
        <taxon>Bacillota</taxon>
        <taxon>Clostridia</taxon>
        <taxon>Eubacteriales</taxon>
        <taxon>Symbiobacteriaceae</taxon>
        <taxon>Symbiobacterium</taxon>
    </lineage>
</organism>
<proteinExistence type="inferred from homology"/>
<gene>
    <name evidence="6" type="primary">ruvA</name>
    <name evidence="8" type="ORF">CWE10_16240</name>
</gene>
<keyword evidence="5 6" id="KW-0234">DNA repair</keyword>
<comment type="caution">
    <text evidence="6">Lacks conserved residue(s) required for the propagation of feature annotation.</text>
</comment>
<comment type="caution">
    <text evidence="8">The sequence shown here is derived from an EMBL/GenBank/DDBJ whole genome shotgun (WGS) entry which is preliminary data.</text>
</comment>
<dbReference type="HAMAP" id="MF_00031">
    <property type="entry name" value="DNA_HJ_migration_RuvA"/>
    <property type="match status" value="1"/>
</dbReference>
<feature type="region of interest" description="Domain I" evidence="6">
    <location>
        <begin position="1"/>
        <end position="64"/>
    </location>
</feature>
<accession>A0A953IE76</accession>
<keyword evidence="4 6" id="KW-0233">DNA recombination</keyword>
<dbReference type="RefSeq" id="WP_273381044.1">
    <property type="nucleotide sequence ID" value="NZ_PIUK01000230.1"/>
</dbReference>
<feature type="domain" description="Helix-hairpin-helix DNA-binding motif class 1" evidence="7">
    <location>
        <begin position="108"/>
        <end position="127"/>
    </location>
</feature>
<dbReference type="GO" id="GO:0000400">
    <property type="term" value="F:four-way junction DNA binding"/>
    <property type="evidence" value="ECO:0007669"/>
    <property type="project" value="UniProtKB-UniRule"/>
</dbReference>
<dbReference type="GO" id="GO:0005524">
    <property type="term" value="F:ATP binding"/>
    <property type="evidence" value="ECO:0007669"/>
    <property type="project" value="InterPro"/>
</dbReference>
<comment type="function">
    <text evidence="6">The RuvA-RuvB-RuvC complex processes Holliday junction (HJ) DNA during genetic recombination and DNA repair, while the RuvA-RuvB complex plays an important role in the rescue of blocked DNA replication forks via replication fork reversal (RFR). RuvA specifically binds to HJ cruciform DNA, conferring on it an open structure. The RuvB hexamer acts as an ATP-dependent pump, pulling dsDNA into and through the RuvAB complex. HJ branch migration allows RuvC to scan DNA until it finds its consensus sequence, where it cleaves and resolves the cruciform DNA.</text>
</comment>
<dbReference type="InterPro" id="IPR011114">
    <property type="entry name" value="RuvA_C"/>
</dbReference>
<dbReference type="SUPFAM" id="SSF50249">
    <property type="entry name" value="Nucleic acid-binding proteins"/>
    <property type="match status" value="1"/>
</dbReference>
<dbReference type="InterPro" id="IPR010994">
    <property type="entry name" value="RuvA_2-like"/>
</dbReference>
<dbReference type="Gene3D" id="1.10.150.20">
    <property type="entry name" value="5' to 3' exonuclease, C-terminal subdomain"/>
    <property type="match status" value="1"/>
</dbReference>
<dbReference type="CDD" id="cd14332">
    <property type="entry name" value="UBA_RuvA_C"/>
    <property type="match status" value="1"/>
</dbReference>
<evidence type="ECO:0000313" key="8">
    <source>
        <dbReference type="EMBL" id="MBY6277719.1"/>
    </source>
</evidence>
<dbReference type="SUPFAM" id="SSF47781">
    <property type="entry name" value="RuvA domain 2-like"/>
    <property type="match status" value="1"/>
</dbReference>
<feature type="region of interest" description="Domain III" evidence="6">
    <location>
        <begin position="156"/>
        <end position="205"/>
    </location>
</feature>
<dbReference type="GO" id="GO:0005737">
    <property type="term" value="C:cytoplasm"/>
    <property type="evidence" value="ECO:0007669"/>
    <property type="project" value="UniProtKB-SubCell"/>
</dbReference>
<dbReference type="Proteomes" id="UP000732377">
    <property type="component" value="Unassembled WGS sequence"/>
</dbReference>
<evidence type="ECO:0000256" key="1">
    <source>
        <dbReference type="ARBA" id="ARBA00022490"/>
    </source>
</evidence>
<dbReference type="InterPro" id="IPR000085">
    <property type="entry name" value="RuvA"/>
</dbReference>
<dbReference type="InterPro" id="IPR036267">
    <property type="entry name" value="RuvA_C_sf"/>
</dbReference>
<evidence type="ECO:0000256" key="3">
    <source>
        <dbReference type="ARBA" id="ARBA00023125"/>
    </source>
</evidence>
<keyword evidence="2 6" id="KW-0227">DNA damage</keyword>
<evidence type="ECO:0000256" key="2">
    <source>
        <dbReference type="ARBA" id="ARBA00022763"/>
    </source>
</evidence>
<keyword evidence="1 6" id="KW-0963">Cytoplasm</keyword>
<evidence type="ECO:0000256" key="5">
    <source>
        <dbReference type="ARBA" id="ARBA00023204"/>
    </source>
</evidence>
<dbReference type="Gene3D" id="2.40.50.140">
    <property type="entry name" value="Nucleic acid-binding proteins"/>
    <property type="match status" value="1"/>
</dbReference>
<dbReference type="Gene3D" id="1.10.8.10">
    <property type="entry name" value="DNA helicase RuvA subunit, C-terminal domain"/>
    <property type="match status" value="1"/>
</dbReference>
<evidence type="ECO:0000256" key="4">
    <source>
        <dbReference type="ARBA" id="ARBA00023172"/>
    </source>
</evidence>
<dbReference type="InterPro" id="IPR003583">
    <property type="entry name" value="Hlx-hairpin-Hlx_DNA-bd_motif"/>
</dbReference>